<dbReference type="GO" id="GO:0020037">
    <property type="term" value="F:heme binding"/>
    <property type="evidence" value="ECO:0007669"/>
    <property type="project" value="InterPro"/>
</dbReference>
<dbReference type="EMBL" id="FJOG01000026">
    <property type="protein sequence ID" value="CZR64383.1"/>
    <property type="molecule type" value="Genomic_DNA"/>
</dbReference>
<dbReference type="Gene3D" id="1.10.630.10">
    <property type="entry name" value="Cytochrome P450"/>
    <property type="match status" value="1"/>
</dbReference>
<keyword evidence="1" id="KW-0732">Signal</keyword>
<dbReference type="GO" id="GO:0016705">
    <property type="term" value="F:oxidoreductase activity, acting on paired donors, with incorporation or reduction of molecular oxygen"/>
    <property type="evidence" value="ECO:0007669"/>
    <property type="project" value="InterPro"/>
</dbReference>
<sequence>MFKAIINFLLSLYRLIFPVQPIFYHEIVVFNDILRNTTLKKRAQPNKRLITVFGTENAFTTITRITLAQEAVKIGQQYIERRSDEIVPLSNLVQAITFRTVLTIFFPHVAKWFKEDGRMNDKEVEITSSKISTLWYDSKSPWKVFCATYFPSRWNSPMRDREILMTNLELTFPWYRSYLPQRNPLTILIPAHQRLWSVMIIAETLRLYPPTRRMYVQQEDGSLDTVDIEKMQRTGERWEPDPIRFRPERWIDDDLAVSGTENYILYRRKVDIPKEARASSMSQYPSRLKGGPKLIAILVGALLEAIDDEWELDEVEIEEDRIWALSR</sequence>
<dbReference type="GO" id="GO:0005506">
    <property type="term" value="F:iron ion binding"/>
    <property type="evidence" value="ECO:0007669"/>
    <property type="project" value="InterPro"/>
</dbReference>
<dbReference type="InterPro" id="IPR036396">
    <property type="entry name" value="Cyt_P450_sf"/>
</dbReference>
<evidence type="ECO:0000313" key="2">
    <source>
        <dbReference type="EMBL" id="CZR64383.1"/>
    </source>
</evidence>
<proteinExistence type="predicted"/>
<dbReference type="STRING" id="576137.A0A1L7XH59"/>
<dbReference type="AlphaFoldDB" id="A0A1L7XH59"/>
<reference evidence="2 3" key="1">
    <citation type="submission" date="2016-03" db="EMBL/GenBank/DDBJ databases">
        <authorList>
            <person name="Ploux O."/>
        </authorList>
    </citation>
    <scope>NUCLEOTIDE SEQUENCE [LARGE SCALE GENOMIC DNA]</scope>
    <source>
        <strain evidence="2 3">UAMH 11012</strain>
    </source>
</reference>
<dbReference type="GO" id="GO:0004497">
    <property type="term" value="F:monooxygenase activity"/>
    <property type="evidence" value="ECO:0007669"/>
    <property type="project" value="InterPro"/>
</dbReference>
<evidence type="ECO:0000313" key="3">
    <source>
        <dbReference type="Proteomes" id="UP000184330"/>
    </source>
</evidence>
<feature type="chain" id="PRO_5012228202" evidence="1">
    <location>
        <begin position="19"/>
        <end position="327"/>
    </location>
</feature>
<feature type="signal peptide" evidence="1">
    <location>
        <begin position="1"/>
        <end position="18"/>
    </location>
</feature>
<dbReference type="Proteomes" id="UP000184330">
    <property type="component" value="Unassembled WGS sequence"/>
</dbReference>
<name>A0A1L7XH59_9HELO</name>
<gene>
    <name evidence="2" type="ORF">PAC_14281</name>
</gene>
<dbReference type="SUPFAM" id="SSF48264">
    <property type="entry name" value="Cytochrome P450"/>
    <property type="match status" value="1"/>
</dbReference>
<keyword evidence="3" id="KW-1185">Reference proteome</keyword>
<evidence type="ECO:0000256" key="1">
    <source>
        <dbReference type="SAM" id="SignalP"/>
    </source>
</evidence>
<organism evidence="2 3">
    <name type="scientific">Phialocephala subalpina</name>
    <dbReference type="NCBI Taxonomy" id="576137"/>
    <lineage>
        <taxon>Eukaryota</taxon>
        <taxon>Fungi</taxon>
        <taxon>Dikarya</taxon>
        <taxon>Ascomycota</taxon>
        <taxon>Pezizomycotina</taxon>
        <taxon>Leotiomycetes</taxon>
        <taxon>Helotiales</taxon>
        <taxon>Mollisiaceae</taxon>
        <taxon>Phialocephala</taxon>
        <taxon>Phialocephala fortinii species complex</taxon>
    </lineage>
</organism>
<protein>
    <submittedName>
        <fullName evidence="2">Uncharacterized protein</fullName>
    </submittedName>
</protein>
<accession>A0A1L7XH59</accession>
<dbReference type="OrthoDB" id="10029320at2759"/>